<accession>A0ABS9V4Z8</accession>
<reference evidence="2" key="1">
    <citation type="submission" date="2022-03" db="EMBL/GenBank/DDBJ databases">
        <title>De novo assembled genomes of Belliella spp. (Cyclobacteriaceae) strains.</title>
        <authorList>
            <person name="Szabo A."/>
            <person name="Korponai K."/>
            <person name="Felfoldi T."/>
        </authorList>
    </citation>
    <scope>NUCLEOTIDE SEQUENCE</scope>
    <source>
        <strain evidence="2">DSM 111904</strain>
    </source>
</reference>
<dbReference type="RefSeq" id="WP_241349915.1">
    <property type="nucleotide sequence ID" value="NZ_JAKZGP010000080.1"/>
</dbReference>
<evidence type="ECO:0000313" key="3">
    <source>
        <dbReference type="Proteomes" id="UP001165489"/>
    </source>
</evidence>
<sequence>MKNLSSLFIFLLASFINSNITIAQISGSFVVGGNLDTFYPVTWFDGAWDSNIATELQIGRSSGHTNSQWRGAIIANFRFHTTNWGHEANFIDAHIVKSTPVYNNSSNFIAGWTDVSGNNNGKRILIWLRGGNTTYFYNANSNVSPNVYDGVQNSLPYSTPNLTSTFDIKNSIEQYAKGSGNVFNHPFYVRGGNSLIMGNLGIGSDPKSNRLEVNGNIRAKELKLEATNWPDYVFSLSYELMSLPDVKRFIDQNGHLPGFQTADYYNEEGVKILELNQKLLEKIEEIMLHMIAKDAEINLLKSEIIQLKELEKEILLIKKSLN</sequence>
<evidence type="ECO:0000313" key="2">
    <source>
        <dbReference type="EMBL" id="MCH7411481.1"/>
    </source>
</evidence>
<feature type="chain" id="PRO_5047214200" description="Peptidase S74 domain-containing protein" evidence="1">
    <location>
        <begin position="24"/>
        <end position="322"/>
    </location>
</feature>
<proteinExistence type="predicted"/>
<evidence type="ECO:0000256" key="1">
    <source>
        <dbReference type="SAM" id="SignalP"/>
    </source>
</evidence>
<protein>
    <recommendedName>
        <fullName evidence="4">Peptidase S74 domain-containing protein</fullName>
    </recommendedName>
</protein>
<name>A0ABS9V4Z8_9BACT</name>
<organism evidence="2 3">
    <name type="scientific">Belliella filtrata</name>
    <dbReference type="NCBI Taxonomy" id="2923435"/>
    <lineage>
        <taxon>Bacteria</taxon>
        <taxon>Pseudomonadati</taxon>
        <taxon>Bacteroidota</taxon>
        <taxon>Cytophagia</taxon>
        <taxon>Cytophagales</taxon>
        <taxon>Cyclobacteriaceae</taxon>
        <taxon>Belliella</taxon>
    </lineage>
</organism>
<keyword evidence="3" id="KW-1185">Reference proteome</keyword>
<gene>
    <name evidence="2" type="ORF">MM239_18985</name>
</gene>
<dbReference type="EMBL" id="JAKZGP010000080">
    <property type="protein sequence ID" value="MCH7411481.1"/>
    <property type="molecule type" value="Genomic_DNA"/>
</dbReference>
<evidence type="ECO:0008006" key="4">
    <source>
        <dbReference type="Google" id="ProtNLM"/>
    </source>
</evidence>
<dbReference type="Proteomes" id="UP001165489">
    <property type="component" value="Unassembled WGS sequence"/>
</dbReference>
<feature type="signal peptide" evidence="1">
    <location>
        <begin position="1"/>
        <end position="23"/>
    </location>
</feature>
<keyword evidence="1" id="KW-0732">Signal</keyword>
<comment type="caution">
    <text evidence="2">The sequence shown here is derived from an EMBL/GenBank/DDBJ whole genome shotgun (WGS) entry which is preliminary data.</text>
</comment>